<protein>
    <submittedName>
        <fullName evidence="3">Glycosyltransferase family 4 protein</fullName>
        <ecNumber evidence="3">2.4.-.-</ecNumber>
    </submittedName>
</protein>
<dbReference type="EMBL" id="CP159510">
    <property type="protein sequence ID" value="XCJ16264.1"/>
    <property type="molecule type" value="Genomic_DNA"/>
</dbReference>
<dbReference type="CDD" id="cd03801">
    <property type="entry name" value="GT4_PimA-like"/>
    <property type="match status" value="1"/>
</dbReference>
<name>A0AAU8IE64_9BACL</name>
<dbReference type="EC" id="2.4.-.-" evidence="3"/>
<sequence length="311" mass="35224">MRLAYICTEKLPLPAIRGGAIQMMIDGVAPDLAAEHQLTIFSVTDPALSDREVKNHICYIRLPQEAYSDHVAKEITQHTFDVIHVFNRPKDVIKYKKACPQSRFVLSLHNEMFHPDKISDFEGRQAIDSVNRLMTVSRYIKDSVIRRFPQAGKKTDVVYSGADLNRYYPVWTIKGRTVRSNTRARLGIKDKKVILFVGRLSPSKGPHMLIQAMKYLLDDHPDAVLVIAGGKWFSDNGSNPYVNFLYQLAEPIRTHVIFTKYVPSDQIPDLFPAADLFVCSSQWQEPLARVHYEAMAAGVPVVTTDRGGILR</sequence>
<dbReference type="GO" id="GO:0016757">
    <property type="term" value="F:glycosyltransferase activity"/>
    <property type="evidence" value="ECO:0007669"/>
    <property type="project" value="UniProtKB-KW"/>
</dbReference>
<accession>A0AAU8IE64</accession>
<dbReference type="PANTHER" id="PTHR12526:SF638">
    <property type="entry name" value="SPORE COAT PROTEIN SA"/>
    <property type="match status" value="1"/>
</dbReference>
<dbReference type="InterPro" id="IPR028098">
    <property type="entry name" value="Glyco_trans_4-like_N"/>
</dbReference>
<dbReference type="RefSeq" id="WP_353947846.1">
    <property type="nucleotide sequence ID" value="NZ_CP159510.1"/>
</dbReference>
<evidence type="ECO:0000259" key="1">
    <source>
        <dbReference type="Pfam" id="PF00534"/>
    </source>
</evidence>
<evidence type="ECO:0000259" key="2">
    <source>
        <dbReference type="Pfam" id="PF13439"/>
    </source>
</evidence>
<evidence type="ECO:0000313" key="3">
    <source>
        <dbReference type="EMBL" id="XCJ16264.1"/>
    </source>
</evidence>
<dbReference type="SUPFAM" id="SSF53756">
    <property type="entry name" value="UDP-Glycosyltransferase/glycogen phosphorylase"/>
    <property type="match status" value="1"/>
</dbReference>
<dbReference type="AlphaFoldDB" id="A0AAU8IE64"/>
<keyword evidence="3" id="KW-0328">Glycosyltransferase</keyword>
<dbReference type="PANTHER" id="PTHR12526">
    <property type="entry name" value="GLYCOSYLTRANSFERASE"/>
    <property type="match status" value="1"/>
</dbReference>
<keyword evidence="3" id="KW-0808">Transferase</keyword>
<reference evidence="3" key="1">
    <citation type="submission" date="2024-06" db="EMBL/GenBank/DDBJ databases">
        <authorList>
            <person name="Fan A."/>
            <person name="Zhang F.Y."/>
            <person name="Zhang L."/>
        </authorList>
    </citation>
    <scope>NUCLEOTIDE SEQUENCE</scope>
    <source>
        <strain evidence="3">Y61</strain>
    </source>
</reference>
<dbReference type="Pfam" id="PF13439">
    <property type="entry name" value="Glyco_transf_4"/>
    <property type="match status" value="1"/>
</dbReference>
<proteinExistence type="predicted"/>
<dbReference type="Pfam" id="PF00534">
    <property type="entry name" value="Glycos_transf_1"/>
    <property type="match status" value="1"/>
</dbReference>
<dbReference type="InterPro" id="IPR001296">
    <property type="entry name" value="Glyco_trans_1"/>
</dbReference>
<organism evidence="3">
    <name type="scientific">Sporolactobacillus sp. Y61</name>
    <dbReference type="NCBI Taxonomy" id="3160863"/>
    <lineage>
        <taxon>Bacteria</taxon>
        <taxon>Bacillati</taxon>
        <taxon>Bacillota</taxon>
        <taxon>Bacilli</taxon>
        <taxon>Bacillales</taxon>
        <taxon>Sporolactobacillaceae</taxon>
        <taxon>Sporolactobacillus</taxon>
    </lineage>
</organism>
<feature type="domain" description="Glycosyl transferase family 1" evidence="1">
    <location>
        <begin position="180"/>
        <end position="309"/>
    </location>
</feature>
<feature type="domain" description="Glycosyltransferase subfamily 4-like N-terminal" evidence="2">
    <location>
        <begin position="32"/>
        <end position="166"/>
    </location>
</feature>
<gene>
    <name evidence="3" type="ORF">ABNN70_11295</name>
</gene>
<dbReference type="Gene3D" id="3.40.50.2000">
    <property type="entry name" value="Glycogen Phosphorylase B"/>
    <property type="match status" value="2"/>
</dbReference>